<sequence>MATQLGAAPASQYGMTLEQCARKVERTVGEFDSFKEGVGRLHSRVLQSEEALKKIESKTEKYSSREANFAAELTKLFSLEQEVKTRSGVLGKWMADEKVVRDQLSKVYRDLDTKSLMQSDKLLSMSSILRAALIGEAESSMYQWAYNVTSKVNYHTTQIVTLAQNLEFRITQSKGMETEARRLMTLYRKLADKYGAQNDLSVVARSILKVDGNKLQSTTVSEAVHELQSLTSASAASSITV</sequence>
<evidence type="ECO:0000313" key="1">
    <source>
        <dbReference type="EMBL" id="EER11424.1"/>
    </source>
</evidence>
<name>C5KVN9_PERM5</name>
<dbReference type="AlphaFoldDB" id="C5KVN9"/>
<protein>
    <submittedName>
        <fullName evidence="1">Uncharacterized protein</fullName>
    </submittedName>
</protein>
<proteinExistence type="predicted"/>
<dbReference type="OMA" id="GKWMADE"/>
<evidence type="ECO:0000313" key="2">
    <source>
        <dbReference type="Proteomes" id="UP000007800"/>
    </source>
</evidence>
<dbReference type="RefSeq" id="XP_002779629.1">
    <property type="nucleotide sequence ID" value="XM_002779583.1"/>
</dbReference>
<organism evidence="2">
    <name type="scientific">Perkinsus marinus (strain ATCC 50983 / TXsc)</name>
    <dbReference type="NCBI Taxonomy" id="423536"/>
    <lineage>
        <taxon>Eukaryota</taxon>
        <taxon>Sar</taxon>
        <taxon>Alveolata</taxon>
        <taxon>Perkinsozoa</taxon>
        <taxon>Perkinsea</taxon>
        <taxon>Perkinsida</taxon>
        <taxon>Perkinsidae</taxon>
        <taxon>Perkinsus</taxon>
    </lineage>
</organism>
<dbReference type="InParanoid" id="C5KVN9"/>
<dbReference type="EMBL" id="GG676694">
    <property type="protein sequence ID" value="EER11424.1"/>
    <property type="molecule type" value="Genomic_DNA"/>
</dbReference>
<reference evidence="1 2" key="1">
    <citation type="submission" date="2008-07" db="EMBL/GenBank/DDBJ databases">
        <authorList>
            <person name="El-Sayed N."/>
            <person name="Caler E."/>
            <person name="Inman J."/>
            <person name="Amedeo P."/>
            <person name="Hass B."/>
            <person name="Wortman J."/>
        </authorList>
    </citation>
    <scope>NUCLEOTIDE SEQUENCE [LARGE SCALE GENOMIC DNA]</scope>
    <source>
        <strain evidence="2">ATCC 50983 / TXsc</strain>
    </source>
</reference>
<gene>
    <name evidence="1" type="ORF">Pmar_PMAR011087</name>
</gene>
<dbReference type="Proteomes" id="UP000007800">
    <property type="component" value="Unassembled WGS sequence"/>
</dbReference>
<accession>C5KVN9</accession>
<keyword evidence="2" id="KW-1185">Reference proteome</keyword>
<dbReference type="GeneID" id="9046765"/>
<dbReference type="OrthoDB" id="417750at2759"/>